<organism evidence="2 3">
    <name type="scientific">Magallana gigas</name>
    <name type="common">Pacific oyster</name>
    <name type="synonym">Crassostrea gigas</name>
    <dbReference type="NCBI Taxonomy" id="29159"/>
    <lineage>
        <taxon>Eukaryota</taxon>
        <taxon>Metazoa</taxon>
        <taxon>Spiralia</taxon>
        <taxon>Lophotrochozoa</taxon>
        <taxon>Mollusca</taxon>
        <taxon>Bivalvia</taxon>
        <taxon>Autobranchia</taxon>
        <taxon>Pteriomorphia</taxon>
        <taxon>Ostreida</taxon>
        <taxon>Ostreoidea</taxon>
        <taxon>Ostreidae</taxon>
        <taxon>Magallana</taxon>
    </lineage>
</organism>
<dbReference type="GO" id="GO:0030198">
    <property type="term" value="P:extracellular matrix organization"/>
    <property type="evidence" value="ECO:0007669"/>
    <property type="project" value="TreeGrafter"/>
</dbReference>
<dbReference type="InterPro" id="IPR050149">
    <property type="entry name" value="Collagen_superfamily"/>
</dbReference>
<evidence type="ECO:0000313" key="2">
    <source>
        <dbReference type="EnsemblMetazoa" id="G10760.4:cds"/>
    </source>
</evidence>
<protein>
    <submittedName>
        <fullName evidence="2">Uncharacterized protein</fullName>
    </submittedName>
</protein>
<evidence type="ECO:0000313" key="3">
    <source>
        <dbReference type="Proteomes" id="UP000005408"/>
    </source>
</evidence>
<dbReference type="PANTHER" id="PTHR24023">
    <property type="entry name" value="COLLAGEN ALPHA"/>
    <property type="match status" value="1"/>
</dbReference>
<dbReference type="Pfam" id="PF01391">
    <property type="entry name" value="Collagen"/>
    <property type="match status" value="1"/>
</dbReference>
<feature type="region of interest" description="Disordered" evidence="1">
    <location>
        <begin position="265"/>
        <end position="291"/>
    </location>
</feature>
<evidence type="ECO:0000256" key="1">
    <source>
        <dbReference type="SAM" id="MobiDB-lite"/>
    </source>
</evidence>
<feature type="compositionally biased region" description="Polar residues" evidence="1">
    <location>
        <begin position="7"/>
        <end position="23"/>
    </location>
</feature>
<dbReference type="Proteomes" id="UP000005408">
    <property type="component" value="Unassembled WGS sequence"/>
</dbReference>
<accession>A0A8W8HRK9</accession>
<dbReference type="GO" id="GO:0005615">
    <property type="term" value="C:extracellular space"/>
    <property type="evidence" value="ECO:0007669"/>
    <property type="project" value="TreeGrafter"/>
</dbReference>
<feature type="region of interest" description="Disordered" evidence="1">
    <location>
        <begin position="82"/>
        <end position="197"/>
    </location>
</feature>
<keyword evidence="3" id="KW-1185">Reference proteome</keyword>
<dbReference type="InterPro" id="IPR008160">
    <property type="entry name" value="Collagen"/>
</dbReference>
<dbReference type="EnsemblMetazoa" id="G10760.4">
    <property type="protein sequence ID" value="G10760.4:cds"/>
    <property type="gene ID" value="G10760"/>
</dbReference>
<proteinExistence type="predicted"/>
<dbReference type="GO" id="GO:0031012">
    <property type="term" value="C:extracellular matrix"/>
    <property type="evidence" value="ECO:0007669"/>
    <property type="project" value="TreeGrafter"/>
</dbReference>
<sequence length="347" mass="36705">MLKGQGHCNQDSSDLQSGQNIPSSAIALRHNFTKNEKPKSEFPERYRRAFSSEMPSNCAVFIRDCKQTIQDSFLLKGQKGERGYTGIPGVTGSQGQKGSKGDNGAIGPIGPRGQMGDAGLPGLRGSPGDQGYPGKPGIPGEPGLPGPKGDKGHMGLLGFPGDKGPPGPIGEKGEPGESGPQGPYGPVGPTGPPGPIGYKGDKGDTGLIGYTGYKGDKGDVGPKGDKGYGFPGLPGPIGQKGEKGECKASSFKMENLKLERDATNRPVRTPQNDKFVENPHGKNNHPPRRTSQLSANGTLIHEIVQLETNNGQPVKQSRKQDQRETTVFSSFYLSDTIIENYEMNTEP</sequence>
<name>A0A8W8HRK9_MAGGI</name>
<dbReference type="AlphaFoldDB" id="A0A8W8HRK9"/>
<reference evidence="2" key="1">
    <citation type="submission" date="2022-08" db="UniProtKB">
        <authorList>
            <consortium name="EnsemblMetazoa"/>
        </authorList>
    </citation>
    <scope>IDENTIFICATION</scope>
    <source>
        <strain evidence="2">05x7-T-G4-1.051#20</strain>
    </source>
</reference>
<feature type="region of interest" description="Disordered" evidence="1">
    <location>
        <begin position="1"/>
        <end position="24"/>
    </location>
</feature>
<dbReference type="PANTHER" id="PTHR24023:SF1112">
    <property type="entry name" value="COL_CUTICLE_N DOMAIN-CONTAINING PROTEIN-RELATED"/>
    <property type="match status" value="1"/>
</dbReference>
<dbReference type="GO" id="GO:0030020">
    <property type="term" value="F:extracellular matrix structural constituent conferring tensile strength"/>
    <property type="evidence" value="ECO:0007669"/>
    <property type="project" value="TreeGrafter"/>
</dbReference>